<keyword evidence="2" id="KW-1185">Reference proteome</keyword>
<keyword evidence="1" id="KW-0328">Glycosyltransferase</keyword>
<dbReference type="AlphaFoldDB" id="A0A1G5CAJ5"/>
<reference evidence="2" key="1">
    <citation type="submission" date="2016-10" db="EMBL/GenBank/DDBJ databases">
        <authorList>
            <person name="Varghese N."/>
            <person name="Submissions S."/>
        </authorList>
    </citation>
    <scope>NUCLEOTIDE SEQUENCE [LARGE SCALE GENOMIC DNA]</scope>
    <source>
        <strain evidence="2">XBD2006</strain>
    </source>
</reference>
<dbReference type="Pfam" id="PF04724">
    <property type="entry name" value="Glyco_transf_17"/>
    <property type="match status" value="1"/>
</dbReference>
<gene>
    <name evidence="1" type="ORF">SAMN02910451_01010</name>
</gene>
<organism evidence="1 2">
    <name type="scientific">Butyrivibrio hungatei</name>
    <dbReference type="NCBI Taxonomy" id="185008"/>
    <lineage>
        <taxon>Bacteria</taxon>
        <taxon>Bacillati</taxon>
        <taxon>Bacillota</taxon>
        <taxon>Clostridia</taxon>
        <taxon>Lachnospirales</taxon>
        <taxon>Lachnospiraceae</taxon>
        <taxon>Butyrivibrio</taxon>
    </lineage>
</organism>
<dbReference type="Proteomes" id="UP000183047">
    <property type="component" value="Unassembled WGS sequence"/>
</dbReference>
<dbReference type="GO" id="GO:0006044">
    <property type="term" value="P:N-acetylglucosamine metabolic process"/>
    <property type="evidence" value="ECO:0007669"/>
    <property type="project" value="TreeGrafter"/>
</dbReference>
<sequence length="317" mass="36569">MVYDLIPFFNELDILKLRLGILDKYVDKFIIEEATVTFSGEPKELCFDKNRELFKDYLHKIVYITVDDTPMDISTHERDYYQKNCLKRGLEEVGATADDVLIFGDVDEIPNPSVLENIIASFDKNKVYHLAQRNFYVYMNMEEKSGKLLSITGEFPEIAEKDRKWLGTKITSLDNIPKEGIVRLRDIIPVTDERSVRVADGGWHFGYMGGYKETNPAKRIGIKVKAAAHQEHNDKEVLAETMDHLVLGQDIFGRAAKFERGEIDDSYPAYLLEHMDEYGHLVMPGITAASKLYHYLDITAGRFMRKAFRKIKRILSR</sequence>
<dbReference type="InterPro" id="IPR006813">
    <property type="entry name" value="Glyco_trans_17"/>
</dbReference>
<dbReference type="EMBL" id="FMUR01000006">
    <property type="protein sequence ID" value="SCX99341.1"/>
    <property type="molecule type" value="Genomic_DNA"/>
</dbReference>
<proteinExistence type="predicted"/>
<dbReference type="PANTHER" id="PTHR12224">
    <property type="entry name" value="BETA-1,4-MANNOSYL-GLYCOPROTEIN BETA-1,4-N-ACETYLGLUCOSAMINYL-TRANSFERASE"/>
    <property type="match status" value="1"/>
</dbReference>
<evidence type="ECO:0000313" key="1">
    <source>
        <dbReference type="EMBL" id="SCX99341.1"/>
    </source>
</evidence>
<dbReference type="PANTHER" id="PTHR12224:SF0">
    <property type="entry name" value="BETA-1,4-MANNOSYL-GLYCOPROTEIN 4-BETA-N-ACETYLGLUCOSAMINYLTRANSFERASE"/>
    <property type="match status" value="1"/>
</dbReference>
<dbReference type="OrthoDB" id="1997677at2"/>
<name>A0A1G5CAJ5_9FIRM</name>
<dbReference type="STRING" id="185008.bhn_I2388"/>
<accession>A0A1G5CAJ5</accession>
<keyword evidence="1" id="KW-0808">Transferase</keyword>
<dbReference type="RefSeq" id="WP_074461732.1">
    <property type="nucleotide sequence ID" value="NZ_FMUR01000006.1"/>
</dbReference>
<evidence type="ECO:0000313" key="2">
    <source>
        <dbReference type="Proteomes" id="UP000183047"/>
    </source>
</evidence>
<dbReference type="GO" id="GO:0016020">
    <property type="term" value="C:membrane"/>
    <property type="evidence" value="ECO:0007669"/>
    <property type="project" value="InterPro"/>
</dbReference>
<dbReference type="GO" id="GO:0003830">
    <property type="term" value="F:beta-1,4-mannosylglycoprotein 4-beta-N-acetylglucosaminyltransferase activity"/>
    <property type="evidence" value="ECO:0007669"/>
    <property type="project" value="InterPro"/>
</dbReference>
<protein>
    <submittedName>
        <fullName evidence="1">Beta-1,4-mannosyl-glycoprotein beta-1,4-N-acetylglucosaminyltransferase</fullName>
    </submittedName>
</protein>